<dbReference type="InterPro" id="IPR039447">
    <property type="entry name" value="UreH-like_TM_dom"/>
</dbReference>
<evidence type="ECO:0000313" key="3">
    <source>
        <dbReference type="EMBL" id="EKC57894.1"/>
    </source>
</evidence>
<gene>
    <name evidence="3" type="ORF">OBE_10294</name>
</gene>
<dbReference type="EMBL" id="AJWZ01007091">
    <property type="protein sequence ID" value="EKC57894.1"/>
    <property type="molecule type" value="Genomic_DNA"/>
</dbReference>
<evidence type="ECO:0000256" key="1">
    <source>
        <dbReference type="SAM" id="Phobius"/>
    </source>
</evidence>
<feature type="transmembrane region" description="Helical" evidence="1">
    <location>
        <begin position="6"/>
        <end position="25"/>
    </location>
</feature>
<comment type="caution">
    <text evidence="3">The sequence shown here is derived from an EMBL/GenBank/DDBJ whole genome shotgun (WGS) entry which is preliminary data.</text>
</comment>
<feature type="non-terminal residue" evidence="3">
    <location>
        <position position="1"/>
    </location>
</feature>
<dbReference type="PANTHER" id="PTHR31272">
    <property type="entry name" value="CYTOCHROME C-TYPE BIOGENESIS PROTEIN HI_1454-RELATED"/>
    <property type="match status" value="1"/>
</dbReference>
<feature type="transmembrane region" description="Helical" evidence="1">
    <location>
        <begin position="120"/>
        <end position="139"/>
    </location>
</feature>
<dbReference type="InterPro" id="IPR051790">
    <property type="entry name" value="Cytochrome_c-biogenesis_DsbD"/>
</dbReference>
<dbReference type="AlphaFoldDB" id="K1SR51"/>
<name>K1SR51_9ZZZZ</name>
<dbReference type="PANTHER" id="PTHR31272:SF4">
    <property type="entry name" value="CYTOCHROME C-TYPE BIOGENESIS PROTEIN HI_1454-RELATED"/>
    <property type="match status" value="1"/>
</dbReference>
<proteinExistence type="predicted"/>
<feature type="transmembrane region" description="Helical" evidence="1">
    <location>
        <begin position="45"/>
        <end position="67"/>
    </location>
</feature>
<protein>
    <submittedName>
        <fullName evidence="3">Cytochrome c biogenesis protein</fullName>
    </submittedName>
</protein>
<keyword evidence="1" id="KW-0472">Membrane</keyword>
<keyword evidence="1" id="KW-0812">Transmembrane</keyword>
<keyword evidence="1" id="KW-1133">Transmembrane helix</keyword>
<sequence>YGDAIVAPALILIGLFMLFGHRLNLPKFGFSGHCEKIGRHGSWGALLLGILFSLAFCPSSGVFYFGMLIPMAAAEPGGWFLPVVFAIATGMPVVIAAWILAYGAAGVGIFYGRMQIIRKWLARTVGMLFIAVGIYYWIIYFH</sequence>
<organism evidence="3">
    <name type="scientific">human gut metagenome</name>
    <dbReference type="NCBI Taxonomy" id="408170"/>
    <lineage>
        <taxon>unclassified sequences</taxon>
        <taxon>metagenomes</taxon>
        <taxon>organismal metagenomes</taxon>
    </lineage>
</organism>
<accession>K1SR51</accession>
<reference evidence="3" key="1">
    <citation type="journal article" date="2013" name="Environ. Microbiol.">
        <title>Microbiota from the distal guts of lean and obese adolescents exhibit partial functional redundancy besides clear differences in community structure.</title>
        <authorList>
            <person name="Ferrer M."/>
            <person name="Ruiz A."/>
            <person name="Lanza F."/>
            <person name="Haange S.B."/>
            <person name="Oberbach A."/>
            <person name="Till H."/>
            <person name="Bargiela R."/>
            <person name="Campoy C."/>
            <person name="Segura M.T."/>
            <person name="Richter M."/>
            <person name="von Bergen M."/>
            <person name="Seifert J."/>
            <person name="Suarez A."/>
        </authorList>
    </citation>
    <scope>NUCLEOTIDE SEQUENCE</scope>
</reference>
<feature type="domain" description="Urease accessory protein UreH-like transmembrane" evidence="2">
    <location>
        <begin position="7"/>
        <end position="135"/>
    </location>
</feature>
<dbReference type="Pfam" id="PF13386">
    <property type="entry name" value="DsbD_2"/>
    <property type="match status" value="1"/>
</dbReference>
<feature type="transmembrane region" description="Helical" evidence="1">
    <location>
        <begin position="79"/>
        <end position="111"/>
    </location>
</feature>
<evidence type="ECO:0000259" key="2">
    <source>
        <dbReference type="Pfam" id="PF13386"/>
    </source>
</evidence>